<keyword evidence="1" id="KW-0812">Transmembrane</keyword>
<accession>A0A2W7I1N2</accession>
<dbReference type="AlphaFoldDB" id="A0A2W7I1N2"/>
<gene>
    <name evidence="2" type="ORF">LX95_01722</name>
</gene>
<keyword evidence="1" id="KW-0472">Membrane</keyword>
<protein>
    <submittedName>
        <fullName evidence="2">Uncharacterized protein</fullName>
    </submittedName>
</protein>
<dbReference type="RefSeq" id="WP_170116595.1">
    <property type="nucleotide sequence ID" value="NZ_QKYV01000004.1"/>
</dbReference>
<organism evidence="2 3">
    <name type="scientific">Mesonia algae</name>
    <dbReference type="NCBI Taxonomy" id="213248"/>
    <lineage>
        <taxon>Bacteria</taxon>
        <taxon>Pseudomonadati</taxon>
        <taxon>Bacteroidota</taxon>
        <taxon>Flavobacteriia</taxon>
        <taxon>Flavobacteriales</taxon>
        <taxon>Flavobacteriaceae</taxon>
        <taxon>Mesonia</taxon>
    </lineage>
</organism>
<keyword evidence="1" id="KW-1133">Transmembrane helix</keyword>
<reference evidence="2 3" key="1">
    <citation type="submission" date="2018-06" db="EMBL/GenBank/DDBJ databases">
        <title>Genomic Encyclopedia of Archaeal and Bacterial Type Strains, Phase II (KMG-II): from individual species to whole genera.</title>
        <authorList>
            <person name="Goeker M."/>
        </authorList>
    </citation>
    <scope>NUCLEOTIDE SEQUENCE [LARGE SCALE GENOMIC DNA]</scope>
    <source>
        <strain evidence="2 3">DSM 15361</strain>
    </source>
</reference>
<dbReference type="Proteomes" id="UP000249542">
    <property type="component" value="Unassembled WGS sequence"/>
</dbReference>
<sequence>MPIKRKKIFVIVAGILIMAISQILAQYFNFSDIVKGLINGLGIGVLFTAFLIKEKQSA</sequence>
<keyword evidence="3" id="KW-1185">Reference proteome</keyword>
<evidence type="ECO:0000313" key="3">
    <source>
        <dbReference type="Proteomes" id="UP000249542"/>
    </source>
</evidence>
<name>A0A2W7I1N2_9FLAO</name>
<comment type="caution">
    <text evidence="2">The sequence shown here is derived from an EMBL/GenBank/DDBJ whole genome shotgun (WGS) entry which is preliminary data.</text>
</comment>
<feature type="transmembrane region" description="Helical" evidence="1">
    <location>
        <begin position="33"/>
        <end position="52"/>
    </location>
</feature>
<feature type="transmembrane region" description="Helical" evidence="1">
    <location>
        <begin position="7"/>
        <end position="27"/>
    </location>
</feature>
<proteinExistence type="predicted"/>
<evidence type="ECO:0000313" key="2">
    <source>
        <dbReference type="EMBL" id="PZW40654.1"/>
    </source>
</evidence>
<evidence type="ECO:0000256" key="1">
    <source>
        <dbReference type="SAM" id="Phobius"/>
    </source>
</evidence>
<dbReference type="EMBL" id="QKYV01000004">
    <property type="protein sequence ID" value="PZW40654.1"/>
    <property type="molecule type" value="Genomic_DNA"/>
</dbReference>